<comment type="caution">
    <text evidence="1">The sequence shown here is derived from an EMBL/GenBank/DDBJ whole genome shotgun (WGS) entry which is preliminary data.</text>
</comment>
<sequence length="100" mass="11397">MKVLISFEKDDNGNFIVNYKKQKIICLPLAFQRLTGVNYKSVVGNLHVEYNLLSEIGFIKEPVVSITHEKSVADMTINEICSFLEREGIQIHSPSIQENE</sequence>
<proteinExistence type="predicted"/>
<gene>
    <name evidence="1" type="ORF">GON05_03390</name>
</gene>
<evidence type="ECO:0000313" key="1">
    <source>
        <dbReference type="EMBL" id="MVQ33688.1"/>
    </source>
</evidence>
<name>A0ABW9U469_9BACL</name>
<reference evidence="1 2" key="1">
    <citation type="submission" date="2019-12" db="EMBL/GenBank/DDBJ databases">
        <authorList>
            <person name="Huq M.A."/>
        </authorList>
    </citation>
    <scope>NUCLEOTIDE SEQUENCE [LARGE SCALE GENOMIC DNA]</scope>
    <source>
        <strain evidence="1 2">MAH-34</strain>
    </source>
</reference>
<dbReference type="RefSeq" id="WP_157317809.1">
    <property type="nucleotide sequence ID" value="NZ_WSEM01000004.1"/>
</dbReference>
<accession>A0ABW9U469</accession>
<protein>
    <submittedName>
        <fullName evidence="1">Uncharacterized protein</fullName>
    </submittedName>
</protein>
<organism evidence="1 2">
    <name type="scientific">Paenibacillus anseongense</name>
    <dbReference type="NCBI Taxonomy" id="2682845"/>
    <lineage>
        <taxon>Bacteria</taxon>
        <taxon>Bacillati</taxon>
        <taxon>Bacillota</taxon>
        <taxon>Bacilli</taxon>
        <taxon>Bacillales</taxon>
        <taxon>Paenibacillaceae</taxon>
        <taxon>Paenibacillus</taxon>
    </lineage>
</organism>
<evidence type="ECO:0000313" key="2">
    <source>
        <dbReference type="Proteomes" id="UP000467637"/>
    </source>
</evidence>
<dbReference type="EMBL" id="WSEM01000004">
    <property type="protein sequence ID" value="MVQ33688.1"/>
    <property type="molecule type" value="Genomic_DNA"/>
</dbReference>
<dbReference type="Proteomes" id="UP000467637">
    <property type="component" value="Unassembled WGS sequence"/>
</dbReference>
<keyword evidence="2" id="KW-1185">Reference proteome</keyword>